<protein>
    <submittedName>
        <fullName evidence="3">Uncharacterized protein</fullName>
    </submittedName>
</protein>
<dbReference type="EMBL" id="CAUYUJ010006869">
    <property type="protein sequence ID" value="CAK0818902.1"/>
    <property type="molecule type" value="Genomic_DNA"/>
</dbReference>
<sequence>MPRAMAPRRSARVTRLALLALAAVALYRFAAPAFVSPPRASEAPGAAVGTAALAGAVGASLPLPARAIELTYEGFGAPELLVIALPWLIAVPGFTQWLMVQPFKDEDVKGSRCRRLPGAGRRAAVWLARRAPRASDLPRQQAKDVRAGHGRWRAAVPAEAALRSAALASVKRRSRPPAPWAGRAWRAPLPAWQGQRCRRPPCWGERRQEPP</sequence>
<gene>
    <name evidence="3" type="ORF">PCOR1329_LOCUS21023</name>
</gene>
<evidence type="ECO:0000313" key="3">
    <source>
        <dbReference type="EMBL" id="CAK0818902.1"/>
    </source>
</evidence>
<dbReference type="Proteomes" id="UP001189429">
    <property type="component" value="Unassembled WGS sequence"/>
</dbReference>
<comment type="caution">
    <text evidence="3">The sequence shown here is derived from an EMBL/GenBank/DDBJ whole genome shotgun (WGS) entry which is preliminary data.</text>
</comment>
<feature type="signal peptide" evidence="2">
    <location>
        <begin position="1"/>
        <end position="32"/>
    </location>
</feature>
<keyword evidence="1" id="KW-1133">Transmembrane helix</keyword>
<evidence type="ECO:0000256" key="1">
    <source>
        <dbReference type="SAM" id="Phobius"/>
    </source>
</evidence>
<keyword evidence="2" id="KW-0732">Signal</keyword>
<feature type="transmembrane region" description="Helical" evidence="1">
    <location>
        <begin position="80"/>
        <end position="99"/>
    </location>
</feature>
<name>A0ABN9RJX0_9DINO</name>
<evidence type="ECO:0000256" key="2">
    <source>
        <dbReference type="SAM" id="SignalP"/>
    </source>
</evidence>
<keyword evidence="1" id="KW-0812">Transmembrane</keyword>
<organism evidence="3 4">
    <name type="scientific">Prorocentrum cordatum</name>
    <dbReference type="NCBI Taxonomy" id="2364126"/>
    <lineage>
        <taxon>Eukaryota</taxon>
        <taxon>Sar</taxon>
        <taxon>Alveolata</taxon>
        <taxon>Dinophyceae</taxon>
        <taxon>Prorocentrales</taxon>
        <taxon>Prorocentraceae</taxon>
        <taxon>Prorocentrum</taxon>
    </lineage>
</organism>
<accession>A0ABN9RJX0</accession>
<reference evidence="3" key="1">
    <citation type="submission" date="2023-10" db="EMBL/GenBank/DDBJ databases">
        <authorList>
            <person name="Chen Y."/>
            <person name="Shah S."/>
            <person name="Dougan E. K."/>
            <person name="Thang M."/>
            <person name="Chan C."/>
        </authorList>
    </citation>
    <scope>NUCLEOTIDE SEQUENCE [LARGE SCALE GENOMIC DNA]</scope>
</reference>
<evidence type="ECO:0000313" key="4">
    <source>
        <dbReference type="Proteomes" id="UP001189429"/>
    </source>
</evidence>
<keyword evidence="1" id="KW-0472">Membrane</keyword>
<proteinExistence type="predicted"/>
<keyword evidence="4" id="KW-1185">Reference proteome</keyword>
<feature type="chain" id="PRO_5045513620" evidence="2">
    <location>
        <begin position="33"/>
        <end position="211"/>
    </location>
</feature>
<feature type="transmembrane region" description="Helical" evidence="1">
    <location>
        <begin position="46"/>
        <end position="68"/>
    </location>
</feature>